<evidence type="ECO:0000313" key="3">
    <source>
        <dbReference type="Proteomes" id="UP000602510"/>
    </source>
</evidence>
<evidence type="ECO:0000313" key="2">
    <source>
        <dbReference type="EMBL" id="KAF4138966.1"/>
    </source>
</evidence>
<proteinExistence type="predicted"/>
<dbReference type="Proteomes" id="UP000704712">
    <property type="component" value="Unassembled WGS sequence"/>
</dbReference>
<comment type="caution">
    <text evidence="1">The sequence shown here is derived from an EMBL/GenBank/DDBJ whole genome shotgun (WGS) entry which is preliminary data.</text>
</comment>
<dbReference type="AlphaFoldDB" id="A0A833S6I7"/>
<name>A0A833S6I7_PHYIN</name>
<evidence type="ECO:0000313" key="1">
    <source>
        <dbReference type="EMBL" id="KAF4029612.1"/>
    </source>
</evidence>
<keyword evidence="3" id="KW-1185">Reference proteome</keyword>
<organism evidence="1 3">
    <name type="scientific">Phytophthora infestans</name>
    <name type="common">Potato late blight agent</name>
    <name type="synonym">Botrytis infestans</name>
    <dbReference type="NCBI Taxonomy" id="4787"/>
    <lineage>
        <taxon>Eukaryota</taxon>
        <taxon>Sar</taxon>
        <taxon>Stramenopiles</taxon>
        <taxon>Oomycota</taxon>
        <taxon>Peronosporomycetes</taxon>
        <taxon>Peronosporales</taxon>
        <taxon>Peronosporaceae</taxon>
        <taxon>Phytophthora</taxon>
    </lineage>
</organism>
<gene>
    <name evidence="1" type="ORF">GN244_ATG18707</name>
    <name evidence="2" type="ORF">GN958_ATG11923</name>
</gene>
<protein>
    <submittedName>
        <fullName evidence="1">Uncharacterized protein</fullName>
    </submittedName>
</protein>
<reference evidence="1" key="1">
    <citation type="submission" date="2020-04" db="EMBL/GenBank/DDBJ databases">
        <title>Hybrid Assembly of Korean Phytophthora infestans isolates.</title>
        <authorList>
            <person name="Prokchorchik M."/>
            <person name="Lee Y."/>
            <person name="Seo J."/>
            <person name="Cho J.-H."/>
            <person name="Park Y.-E."/>
            <person name="Jang D.-C."/>
            <person name="Im J.-S."/>
            <person name="Choi J.-G."/>
            <person name="Park H.-J."/>
            <person name="Lee G.-B."/>
            <person name="Lee Y.-G."/>
            <person name="Hong S.-Y."/>
            <person name="Cho K."/>
            <person name="Sohn K.H."/>
        </authorList>
    </citation>
    <scope>NUCLEOTIDE SEQUENCE</scope>
    <source>
        <strain evidence="1">KR_1_A1</strain>
        <strain evidence="2">KR_2_A2</strain>
    </source>
</reference>
<sequence length="81" mass="10124">MTYLYEHTSYFVECRASRPRREYYFYTYDDWSEVDSDYLAVFFAHRERVKKRMGDQCMRNPHPGLTLPRKWERLRDPKSKF</sequence>
<dbReference type="Proteomes" id="UP000602510">
    <property type="component" value="Unassembled WGS sequence"/>
</dbReference>
<dbReference type="EMBL" id="JAACNO010001608">
    <property type="protein sequence ID" value="KAF4138966.1"/>
    <property type="molecule type" value="Genomic_DNA"/>
</dbReference>
<dbReference type="EMBL" id="WSZM01000795">
    <property type="protein sequence ID" value="KAF4029612.1"/>
    <property type="molecule type" value="Genomic_DNA"/>
</dbReference>
<accession>A0A833S6I7</accession>